<dbReference type="RefSeq" id="WP_138670344.1">
    <property type="nucleotide sequence ID" value="NZ_VCKY01000129.1"/>
</dbReference>
<feature type="transmembrane region" description="Helical" evidence="1">
    <location>
        <begin position="81"/>
        <end position="100"/>
    </location>
</feature>
<keyword evidence="3" id="KW-1185">Reference proteome</keyword>
<evidence type="ECO:0008006" key="4">
    <source>
        <dbReference type="Google" id="ProtNLM"/>
    </source>
</evidence>
<proteinExistence type="predicted"/>
<gene>
    <name evidence="2" type="ORF">ETD86_31815</name>
</gene>
<keyword evidence="1" id="KW-0812">Transmembrane</keyword>
<evidence type="ECO:0000313" key="2">
    <source>
        <dbReference type="EMBL" id="TMR12774.1"/>
    </source>
</evidence>
<sequence length="117" mass="12160">MGLLIMIGSHGTAWSLFLAMCLLGLVTGAETTIGPYLLGRYFGLRNFAQLQGLTLGLLTLPVAVVPVMAQGAGEKAGTYTGVLVGLTAVSLILTVMAYYLPRYPSSAPITDTAPALD</sequence>
<protein>
    <recommendedName>
        <fullName evidence="4">MFS transporter</fullName>
    </recommendedName>
</protein>
<name>A0A5S4F9B3_9ACTN</name>
<organism evidence="2 3">
    <name type="scientific">Nonomuraea turkmeniaca</name>
    <dbReference type="NCBI Taxonomy" id="103838"/>
    <lineage>
        <taxon>Bacteria</taxon>
        <taxon>Bacillati</taxon>
        <taxon>Actinomycetota</taxon>
        <taxon>Actinomycetes</taxon>
        <taxon>Streptosporangiales</taxon>
        <taxon>Streptosporangiaceae</taxon>
        <taxon>Nonomuraea</taxon>
    </lineage>
</organism>
<dbReference type="OrthoDB" id="3199327at2"/>
<dbReference type="AlphaFoldDB" id="A0A5S4F9B3"/>
<dbReference type="Proteomes" id="UP000309128">
    <property type="component" value="Unassembled WGS sequence"/>
</dbReference>
<reference evidence="2 3" key="1">
    <citation type="submission" date="2019-05" db="EMBL/GenBank/DDBJ databases">
        <title>Draft genome sequence of Nonomuraea turkmeniaca DSM 43926.</title>
        <authorList>
            <person name="Saricaoglu S."/>
            <person name="Isik K."/>
        </authorList>
    </citation>
    <scope>NUCLEOTIDE SEQUENCE [LARGE SCALE GENOMIC DNA]</scope>
    <source>
        <strain evidence="2 3">DSM 43926</strain>
    </source>
</reference>
<comment type="caution">
    <text evidence="2">The sequence shown here is derived from an EMBL/GenBank/DDBJ whole genome shotgun (WGS) entry which is preliminary data.</text>
</comment>
<dbReference type="EMBL" id="VCKY01000129">
    <property type="protein sequence ID" value="TMR12774.1"/>
    <property type="molecule type" value="Genomic_DNA"/>
</dbReference>
<accession>A0A5S4F9B3</accession>
<evidence type="ECO:0000313" key="3">
    <source>
        <dbReference type="Proteomes" id="UP000309128"/>
    </source>
</evidence>
<feature type="transmembrane region" description="Helical" evidence="1">
    <location>
        <begin position="52"/>
        <end position="69"/>
    </location>
</feature>
<dbReference type="SUPFAM" id="SSF103473">
    <property type="entry name" value="MFS general substrate transporter"/>
    <property type="match status" value="1"/>
</dbReference>
<dbReference type="InterPro" id="IPR036259">
    <property type="entry name" value="MFS_trans_sf"/>
</dbReference>
<evidence type="ECO:0000256" key="1">
    <source>
        <dbReference type="SAM" id="Phobius"/>
    </source>
</evidence>
<keyword evidence="1" id="KW-1133">Transmembrane helix</keyword>
<keyword evidence="1" id="KW-0472">Membrane</keyword>